<dbReference type="OrthoDB" id="3253621at2759"/>
<organism evidence="2 3">
    <name type="scientific">Gymnopus androsaceus JB14</name>
    <dbReference type="NCBI Taxonomy" id="1447944"/>
    <lineage>
        <taxon>Eukaryota</taxon>
        <taxon>Fungi</taxon>
        <taxon>Dikarya</taxon>
        <taxon>Basidiomycota</taxon>
        <taxon>Agaricomycotina</taxon>
        <taxon>Agaricomycetes</taxon>
        <taxon>Agaricomycetidae</taxon>
        <taxon>Agaricales</taxon>
        <taxon>Marasmiineae</taxon>
        <taxon>Omphalotaceae</taxon>
        <taxon>Gymnopus</taxon>
    </lineage>
</organism>
<dbReference type="PROSITE" id="PS51257">
    <property type="entry name" value="PROKAR_LIPOPROTEIN"/>
    <property type="match status" value="1"/>
</dbReference>
<feature type="transmembrane region" description="Helical" evidence="1">
    <location>
        <begin position="21"/>
        <end position="43"/>
    </location>
</feature>
<dbReference type="Proteomes" id="UP000799118">
    <property type="component" value="Unassembled WGS sequence"/>
</dbReference>
<evidence type="ECO:0000313" key="2">
    <source>
        <dbReference type="EMBL" id="KAE9388857.1"/>
    </source>
</evidence>
<dbReference type="Gene3D" id="3.60.130.30">
    <property type="match status" value="1"/>
</dbReference>
<name>A0A6A4GUV0_9AGAR</name>
<keyword evidence="1" id="KW-0472">Membrane</keyword>
<dbReference type="EMBL" id="ML769723">
    <property type="protein sequence ID" value="KAE9388857.1"/>
    <property type="molecule type" value="Genomic_DNA"/>
</dbReference>
<reference evidence="2" key="1">
    <citation type="journal article" date="2019" name="Environ. Microbiol.">
        <title>Fungal ecological strategies reflected in gene transcription - a case study of two litter decomposers.</title>
        <authorList>
            <person name="Barbi F."/>
            <person name="Kohler A."/>
            <person name="Barry K."/>
            <person name="Baskaran P."/>
            <person name="Daum C."/>
            <person name="Fauchery L."/>
            <person name="Ihrmark K."/>
            <person name="Kuo A."/>
            <person name="LaButti K."/>
            <person name="Lipzen A."/>
            <person name="Morin E."/>
            <person name="Grigoriev I.V."/>
            <person name="Henrissat B."/>
            <person name="Lindahl B."/>
            <person name="Martin F."/>
        </authorList>
    </citation>
    <scope>NUCLEOTIDE SEQUENCE</scope>
    <source>
        <strain evidence="2">JB14</strain>
    </source>
</reference>
<protein>
    <recommendedName>
        <fullName evidence="4">Prolyl 4-hydroxylase alpha subunit Fe(2+) 2OG dioxygenase domain-containing protein</fullName>
    </recommendedName>
</protein>
<evidence type="ECO:0008006" key="4">
    <source>
        <dbReference type="Google" id="ProtNLM"/>
    </source>
</evidence>
<keyword evidence="1" id="KW-0812">Transmembrane</keyword>
<dbReference type="AlphaFoldDB" id="A0A6A4GUV0"/>
<keyword evidence="1" id="KW-1133">Transmembrane helix</keyword>
<accession>A0A6A4GUV0</accession>
<gene>
    <name evidence="2" type="ORF">BT96DRAFT_960141</name>
</gene>
<sequence>MKDLWEKPCFRRIAGQQSGNFFWNISVYSCFTVNFGPSFWSYIHTDSKNDPGACCAITAGGDYDPEKGGHLILWDLKVIIEFPPGCTILLPSALLCHSNIPPQKGKTRVSFTQYTAGSIFRWLDFGGRTEEAFEQQDPEGYKKMLEMKHLRWEQLLANFCTLDELKGGLVETKCDHPG</sequence>
<evidence type="ECO:0000313" key="3">
    <source>
        <dbReference type="Proteomes" id="UP000799118"/>
    </source>
</evidence>
<evidence type="ECO:0000256" key="1">
    <source>
        <dbReference type="SAM" id="Phobius"/>
    </source>
</evidence>
<keyword evidence="3" id="KW-1185">Reference proteome</keyword>
<proteinExistence type="predicted"/>